<evidence type="ECO:0000256" key="1">
    <source>
        <dbReference type="ARBA" id="ARBA00001946"/>
    </source>
</evidence>
<evidence type="ECO:0000313" key="5">
    <source>
        <dbReference type="EMBL" id="QXL87165.1"/>
    </source>
</evidence>
<dbReference type="InterPro" id="IPR051600">
    <property type="entry name" value="Beta-PGM-like"/>
</dbReference>
<dbReference type="NCBIfam" id="TIGR01509">
    <property type="entry name" value="HAD-SF-IA-v3"/>
    <property type="match status" value="1"/>
</dbReference>
<dbReference type="Proteomes" id="UP000693972">
    <property type="component" value="Unassembled WGS sequence"/>
</dbReference>
<dbReference type="InterPro" id="IPR036412">
    <property type="entry name" value="HAD-like_sf"/>
</dbReference>
<accession>A0A975TTJ3</accession>
<dbReference type="EMBL" id="CP078073">
    <property type="protein sequence ID" value="QXL87165.1"/>
    <property type="molecule type" value="Genomic_DNA"/>
</dbReference>
<evidence type="ECO:0000256" key="2">
    <source>
        <dbReference type="ARBA" id="ARBA00006171"/>
    </source>
</evidence>
<keyword evidence="3" id="KW-0479">Metal-binding</keyword>
<reference evidence="5 6" key="1">
    <citation type="submission" date="2021-07" db="EMBL/GenBank/DDBJ databases">
        <title>Karlodiniumbacter phycospheric gen. nov., sp. nov., a phycosphere bacterium isolated from karlodinium veneficum.</title>
        <authorList>
            <person name="Peng Y."/>
            <person name="Jiang L."/>
            <person name="Lee J."/>
        </authorList>
    </citation>
    <scope>NUCLEOTIDE SEQUENCE</scope>
    <source>
        <strain evidence="5 6">N5</strain>
    </source>
</reference>
<dbReference type="AlphaFoldDB" id="A0A975TTJ3"/>
<dbReference type="InterPro" id="IPR006439">
    <property type="entry name" value="HAD-SF_hydro_IA"/>
</dbReference>
<dbReference type="SUPFAM" id="SSF56784">
    <property type="entry name" value="HAD-like"/>
    <property type="match status" value="1"/>
</dbReference>
<evidence type="ECO:0000256" key="3">
    <source>
        <dbReference type="ARBA" id="ARBA00022723"/>
    </source>
</evidence>
<comment type="similarity">
    <text evidence="2">Belongs to the HAD-like hydrolase superfamily. CbbY/CbbZ/Gph/YieH family.</text>
</comment>
<evidence type="ECO:0000313" key="6">
    <source>
        <dbReference type="Proteomes" id="UP000693972"/>
    </source>
</evidence>
<dbReference type="SFLD" id="SFLDS00003">
    <property type="entry name" value="Haloacid_Dehalogenase"/>
    <property type="match status" value="1"/>
</dbReference>
<dbReference type="PANTHER" id="PTHR46193:SF10">
    <property type="entry name" value="6-PHOSPHOGLUCONATE PHOSPHATASE"/>
    <property type="match status" value="1"/>
</dbReference>
<dbReference type="InterPro" id="IPR023198">
    <property type="entry name" value="PGP-like_dom2"/>
</dbReference>
<protein>
    <submittedName>
        <fullName evidence="5">HAD family phosphatase</fullName>
    </submittedName>
</protein>
<dbReference type="Gene3D" id="3.40.50.1000">
    <property type="entry name" value="HAD superfamily/HAD-like"/>
    <property type="match status" value="1"/>
</dbReference>
<comment type="cofactor">
    <cofactor evidence="1">
        <name>Mg(2+)</name>
        <dbReference type="ChEBI" id="CHEBI:18420"/>
    </cofactor>
</comment>
<dbReference type="SFLD" id="SFLDG01129">
    <property type="entry name" value="C1.5:_HAD__Beta-PGM__Phosphata"/>
    <property type="match status" value="1"/>
</dbReference>
<dbReference type="SFLD" id="SFLDG01135">
    <property type="entry name" value="C1.5.6:_HAD__Beta-PGM__Phospha"/>
    <property type="match status" value="1"/>
</dbReference>
<dbReference type="RefSeq" id="WP_257894075.1">
    <property type="nucleotide sequence ID" value="NZ_JAIMBW010000001.1"/>
</dbReference>
<proteinExistence type="inferred from homology"/>
<dbReference type="GO" id="GO:0003824">
    <property type="term" value="F:catalytic activity"/>
    <property type="evidence" value="ECO:0007669"/>
    <property type="project" value="UniProtKB-ARBA"/>
</dbReference>
<name>A0A975TTJ3_9RHOB</name>
<keyword evidence="4" id="KW-0460">Magnesium</keyword>
<dbReference type="Pfam" id="PF00702">
    <property type="entry name" value="Hydrolase"/>
    <property type="match status" value="1"/>
</dbReference>
<dbReference type="EMBL" id="JAIMBW010000001">
    <property type="protein sequence ID" value="MBY4894514.1"/>
    <property type="molecule type" value="Genomic_DNA"/>
</dbReference>
<dbReference type="InterPro" id="IPR023214">
    <property type="entry name" value="HAD_sf"/>
</dbReference>
<sequence length="218" mass="22853">MPPELVIFDCDGVLVDSEPVSNQVTVDALAGMGIHMSLDEIMGMFVGKSMAQVAAGVRAMGAPLPGTDAQWITELYAETYARLRKGVDPIPGVVGVLDALDAAGVPYCVASNGSDQKMDITLGATGMAHRFERKRFSAHTLGVSKPDPELFFIAAKYMSVVPARAVVIEDSASGALGAQRAGMRCFGYAPMGGADLEEVGAQVFRTMDDLPALLGIAD</sequence>
<organism evidence="5">
    <name type="scientific">Gymnodinialimonas phycosphaerae</name>
    <dbReference type="NCBI Taxonomy" id="2841589"/>
    <lineage>
        <taxon>Bacteria</taxon>
        <taxon>Pseudomonadati</taxon>
        <taxon>Pseudomonadota</taxon>
        <taxon>Alphaproteobacteria</taxon>
        <taxon>Rhodobacterales</taxon>
        <taxon>Paracoccaceae</taxon>
        <taxon>Gymnodinialimonas</taxon>
    </lineage>
</organism>
<gene>
    <name evidence="5" type="ORF">KUL25_17285</name>
</gene>
<evidence type="ECO:0000256" key="4">
    <source>
        <dbReference type="ARBA" id="ARBA00022842"/>
    </source>
</evidence>
<dbReference type="PRINTS" id="PR00413">
    <property type="entry name" value="HADHALOGNASE"/>
</dbReference>
<dbReference type="GO" id="GO:0046872">
    <property type="term" value="F:metal ion binding"/>
    <property type="evidence" value="ECO:0007669"/>
    <property type="project" value="UniProtKB-KW"/>
</dbReference>
<dbReference type="PANTHER" id="PTHR46193">
    <property type="entry name" value="6-PHOSPHOGLUCONATE PHOSPHATASE"/>
    <property type="match status" value="1"/>
</dbReference>
<keyword evidence="6" id="KW-1185">Reference proteome</keyword>
<dbReference type="Gene3D" id="1.10.150.240">
    <property type="entry name" value="Putative phosphatase, domain 2"/>
    <property type="match status" value="1"/>
</dbReference>